<dbReference type="InterPro" id="IPR017896">
    <property type="entry name" value="4Fe4S_Fe-S-bd"/>
</dbReference>
<dbReference type="InterPro" id="IPR029039">
    <property type="entry name" value="Flavoprotein-like_sf"/>
</dbReference>
<gene>
    <name evidence="5" type="ORF">SAMN02745196_01013</name>
</gene>
<keyword evidence="3" id="KW-0411">Iron-sulfur</keyword>
<evidence type="ECO:0000256" key="2">
    <source>
        <dbReference type="ARBA" id="ARBA00023004"/>
    </source>
</evidence>
<dbReference type="Pfam" id="PF12724">
    <property type="entry name" value="Flavodoxin_5"/>
    <property type="match status" value="1"/>
</dbReference>
<dbReference type="STRING" id="1121306.SAMN02745196_01013"/>
<proteinExistence type="predicted"/>
<accession>A0A1M5UZZ9</accession>
<dbReference type="NCBIfam" id="NF038196">
    <property type="entry name" value="ferrodoxin_EFR1"/>
    <property type="match status" value="1"/>
</dbReference>
<sequence>MIMLYFSGTGNSRYIANLFSEKFDAKCYSIEEEMNFSKIIEESDTIGFCYPIYGSCVPRIMREFVDKNIEKLKNKKLIIFCTQAMFSGDGARALMDIFPKGYVEVIYAEHFNMPNNICNSSLFSIKNGEGIKKYIISAEKKMDKVCKDIKEGIIKKRGFSSFSHFIGKSQSSFWPNVEEKNKSSVKVYEDCVKCGVCVKSCPMKNLILDEEGIKQNNNCMLCYRCVNVCPKMAITVLFNKKPKIQYKGIKLEK</sequence>
<protein>
    <submittedName>
        <fullName evidence="5">4Fe-4S dicluster domain-containing protein</fullName>
    </submittedName>
</protein>
<dbReference type="PROSITE" id="PS51379">
    <property type="entry name" value="4FE4S_FER_2"/>
    <property type="match status" value="2"/>
</dbReference>
<dbReference type="GO" id="GO:0046872">
    <property type="term" value="F:metal ion binding"/>
    <property type="evidence" value="ECO:0007669"/>
    <property type="project" value="UniProtKB-KW"/>
</dbReference>
<feature type="domain" description="4Fe-4S ferredoxin-type" evidence="4">
    <location>
        <begin position="213"/>
        <end position="239"/>
    </location>
</feature>
<evidence type="ECO:0000256" key="3">
    <source>
        <dbReference type="ARBA" id="ARBA00023014"/>
    </source>
</evidence>
<keyword evidence="6" id="KW-1185">Reference proteome</keyword>
<evidence type="ECO:0000259" key="4">
    <source>
        <dbReference type="PROSITE" id="PS51379"/>
    </source>
</evidence>
<dbReference type="InterPro" id="IPR017900">
    <property type="entry name" value="4Fe4S_Fe_S_CS"/>
</dbReference>
<feature type="domain" description="4Fe-4S ferredoxin-type" evidence="4">
    <location>
        <begin position="181"/>
        <end position="211"/>
    </location>
</feature>
<dbReference type="OrthoDB" id="9813995at2"/>
<keyword evidence="2" id="KW-0408">Iron</keyword>
<dbReference type="RefSeq" id="WP_072830735.1">
    <property type="nucleotide sequence ID" value="NZ_FQXP01000004.1"/>
</dbReference>
<dbReference type="Gene3D" id="3.30.70.20">
    <property type="match status" value="1"/>
</dbReference>
<dbReference type="EMBL" id="FQXP01000004">
    <property type="protein sequence ID" value="SHH68273.1"/>
    <property type="molecule type" value="Genomic_DNA"/>
</dbReference>
<evidence type="ECO:0000313" key="5">
    <source>
        <dbReference type="EMBL" id="SHH68273.1"/>
    </source>
</evidence>
<dbReference type="Pfam" id="PF12838">
    <property type="entry name" value="Fer4_7"/>
    <property type="match status" value="1"/>
</dbReference>
<dbReference type="SUPFAM" id="SSF54862">
    <property type="entry name" value="4Fe-4S ferredoxins"/>
    <property type="match status" value="1"/>
</dbReference>
<dbReference type="InterPro" id="IPR026816">
    <property type="entry name" value="Flavodoxin_dom"/>
</dbReference>
<dbReference type="PROSITE" id="PS00198">
    <property type="entry name" value="4FE4S_FER_1"/>
    <property type="match status" value="2"/>
</dbReference>
<dbReference type="AlphaFoldDB" id="A0A1M5UZZ9"/>
<organism evidence="5 6">
    <name type="scientific">Clostridium collagenovorans DSM 3089</name>
    <dbReference type="NCBI Taxonomy" id="1121306"/>
    <lineage>
        <taxon>Bacteria</taxon>
        <taxon>Bacillati</taxon>
        <taxon>Bacillota</taxon>
        <taxon>Clostridia</taxon>
        <taxon>Eubacteriales</taxon>
        <taxon>Clostridiaceae</taxon>
        <taxon>Clostridium</taxon>
    </lineage>
</organism>
<dbReference type="SUPFAM" id="SSF52218">
    <property type="entry name" value="Flavoproteins"/>
    <property type="match status" value="1"/>
</dbReference>
<dbReference type="Proteomes" id="UP000184526">
    <property type="component" value="Unassembled WGS sequence"/>
</dbReference>
<dbReference type="InterPro" id="IPR047964">
    <property type="entry name" value="EFR1-like"/>
</dbReference>
<evidence type="ECO:0000256" key="1">
    <source>
        <dbReference type="ARBA" id="ARBA00022723"/>
    </source>
</evidence>
<reference evidence="5 6" key="1">
    <citation type="submission" date="2016-11" db="EMBL/GenBank/DDBJ databases">
        <authorList>
            <person name="Jaros S."/>
            <person name="Januszkiewicz K."/>
            <person name="Wedrychowicz H."/>
        </authorList>
    </citation>
    <scope>NUCLEOTIDE SEQUENCE [LARGE SCALE GENOMIC DNA]</scope>
    <source>
        <strain evidence="5 6">DSM 3089</strain>
    </source>
</reference>
<keyword evidence="1" id="KW-0479">Metal-binding</keyword>
<dbReference type="Gene3D" id="3.40.50.360">
    <property type="match status" value="1"/>
</dbReference>
<dbReference type="GO" id="GO:0051536">
    <property type="term" value="F:iron-sulfur cluster binding"/>
    <property type="evidence" value="ECO:0007669"/>
    <property type="project" value="UniProtKB-KW"/>
</dbReference>
<evidence type="ECO:0000313" key="6">
    <source>
        <dbReference type="Proteomes" id="UP000184526"/>
    </source>
</evidence>
<name>A0A1M5UZZ9_9CLOT</name>